<dbReference type="AlphaFoldDB" id="A0A227PI77"/>
<dbReference type="Proteomes" id="UP000214684">
    <property type="component" value="Unassembled WGS sequence"/>
</dbReference>
<keyword evidence="2" id="KW-1185">Reference proteome</keyword>
<comment type="caution">
    <text evidence="1">The sequence shown here is derived from an EMBL/GenBank/DDBJ whole genome shotgun (WGS) entry which is preliminary data.</text>
</comment>
<reference evidence="1 2" key="1">
    <citation type="submission" date="2016-11" db="EMBL/GenBank/DDBJ databases">
        <title>Whole genomes of Flavobacteriaceae.</title>
        <authorList>
            <person name="Stine C."/>
            <person name="Li C."/>
            <person name="Tadesse D."/>
        </authorList>
    </citation>
    <scope>NUCLEOTIDE SEQUENCE [LARGE SCALE GENOMIC DNA]</scope>
    <source>
        <strain evidence="1 2">DSM 24704</strain>
    </source>
</reference>
<protein>
    <submittedName>
        <fullName evidence="1">Uncharacterized protein</fullName>
    </submittedName>
</protein>
<proteinExistence type="predicted"/>
<sequence>MAYSTLSCAQSKDTVKKNTAQKAVTTPLKIDTLKTTISTKPISVPLYSEKNTQIILAKEESAGTEWAKYALPILTLFLGIGINRLIDWVNKRSATIRNGERWVVELRSTEVPLSQQMTDLTEFRDRLSFIEFVIPEIKAMTNLNGDVFKSLDKNELIKYIEIKNAKPLYKRIFDSKEEKEKAYKKVVSISNYTHGHIAIMEHQHNLISEKFKSYLNGTSGQVQSFNNHLQEFLREYGMYNLNYEKEGVNIFEDERTAPLSVLYIAQIVPHIEDGKYNPFKLRDDFFIPSIRHLANYRFEEKTLSLAKSITACLNDIAGIKMEVEYMTKNTNIILERYSELLTSLPDVIRDIIGEKA</sequence>
<organism evidence="1 2">
    <name type="scientific">Flavobacterium araucananum</name>
    <dbReference type="NCBI Taxonomy" id="946678"/>
    <lineage>
        <taxon>Bacteria</taxon>
        <taxon>Pseudomonadati</taxon>
        <taxon>Bacteroidota</taxon>
        <taxon>Flavobacteriia</taxon>
        <taxon>Flavobacteriales</taxon>
        <taxon>Flavobacteriaceae</taxon>
        <taxon>Flavobacterium</taxon>
    </lineage>
</organism>
<dbReference type="EMBL" id="MUGS01000002">
    <property type="protein sequence ID" value="OXG09253.1"/>
    <property type="molecule type" value="Genomic_DNA"/>
</dbReference>
<evidence type="ECO:0000313" key="1">
    <source>
        <dbReference type="EMBL" id="OXG09253.1"/>
    </source>
</evidence>
<name>A0A227PI77_9FLAO</name>
<accession>A0A227PI77</accession>
<evidence type="ECO:0000313" key="2">
    <source>
        <dbReference type="Proteomes" id="UP000214684"/>
    </source>
</evidence>
<gene>
    <name evidence="1" type="ORF">B0A64_00365</name>
</gene>